<dbReference type="PROSITE" id="PS50181">
    <property type="entry name" value="FBOX"/>
    <property type="match status" value="1"/>
</dbReference>
<dbReference type="EMBL" id="JANEYF010000213">
    <property type="protein sequence ID" value="KAJ8971413.1"/>
    <property type="molecule type" value="Genomic_DNA"/>
</dbReference>
<accession>A0AAV8ZVX2</accession>
<dbReference type="SMART" id="SM00256">
    <property type="entry name" value="FBOX"/>
    <property type="match status" value="1"/>
</dbReference>
<dbReference type="SUPFAM" id="SSF81383">
    <property type="entry name" value="F-box domain"/>
    <property type="match status" value="1"/>
</dbReference>
<dbReference type="Gene3D" id="1.20.1280.50">
    <property type="match status" value="1"/>
</dbReference>
<evidence type="ECO:0000259" key="1">
    <source>
        <dbReference type="PROSITE" id="PS50181"/>
    </source>
</evidence>
<dbReference type="AlphaFoldDB" id="A0AAV8ZVX2"/>
<protein>
    <recommendedName>
        <fullName evidence="1">F-box domain-containing protein</fullName>
    </recommendedName>
</protein>
<dbReference type="InterPro" id="IPR001810">
    <property type="entry name" value="F-box_dom"/>
</dbReference>
<evidence type="ECO:0000313" key="3">
    <source>
        <dbReference type="Proteomes" id="UP001162156"/>
    </source>
</evidence>
<reference evidence="2" key="1">
    <citation type="journal article" date="2023" name="Insect Mol. Biol.">
        <title>Genome sequencing provides insights into the evolution of gene families encoding plant cell wall-degrading enzymes in longhorned beetles.</title>
        <authorList>
            <person name="Shin N.R."/>
            <person name="Okamura Y."/>
            <person name="Kirsch R."/>
            <person name="Pauchet Y."/>
        </authorList>
    </citation>
    <scope>NUCLEOTIDE SEQUENCE</scope>
    <source>
        <strain evidence="2">RBIC_L_NR</strain>
    </source>
</reference>
<dbReference type="Proteomes" id="UP001162156">
    <property type="component" value="Unassembled WGS sequence"/>
</dbReference>
<dbReference type="Pfam" id="PF00646">
    <property type="entry name" value="F-box"/>
    <property type="match status" value="1"/>
</dbReference>
<sequence length="201" mass="23660">MTKIFKLKNFTLLQLYARAAAPCRDYYGLTIAESCISLNAWKITHGPHVTPKQKFCLIEEVQDDKFLQEEIKNMFGVSVYEYIIDLGNKKRKLENLPAKLFLRVLEYMSINDVLHLSLTSKIFYELCNSERVWCLMFQKTLQRCPSPDEHRMAFDYGWREVLKRRMTYIRKAFADSKAKKNMQPLASKKKIDKGKIIFLSV</sequence>
<feature type="domain" description="F-box" evidence="1">
    <location>
        <begin position="90"/>
        <end position="136"/>
    </location>
</feature>
<dbReference type="InterPro" id="IPR036047">
    <property type="entry name" value="F-box-like_dom_sf"/>
</dbReference>
<keyword evidence="3" id="KW-1185">Reference proteome</keyword>
<comment type="caution">
    <text evidence="2">The sequence shown here is derived from an EMBL/GenBank/DDBJ whole genome shotgun (WGS) entry which is preliminary data.</text>
</comment>
<evidence type="ECO:0000313" key="2">
    <source>
        <dbReference type="EMBL" id="KAJ8971413.1"/>
    </source>
</evidence>
<name>A0AAV8ZVX2_9CUCU</name>
<gene>
    <name evidence="2" type="ORF">NQ314_000723</name>
</gene>
<organism evidence="2 3">
    <name type="scientific">Rhamnusium bicolor</name>
    <dbReference type="NCBI Taxonomy" id="1586634"/>
    <lineage>
        <taxon>Eukaryota</taxon>
        <taxon>Metazoa</taxon>
        <taxon>Ecdysozoa</taxon>
        <taxon>Arthropoda</taxon>
        <taxon>Hexapoda</taxon>
        <taxon>Insecta</taxon>
        <taxon>Pterygota</taxon>
        <taxon>Neoptera</taxon>
        <taxon>Endopterygota</taxon>
        <taxon>Coleoptera</taxon>
        <taxon>Polyphaga</taxon>
        <taxon>Cucujiformia</taxon>
        <taxon>Chrysomeloidea</taxon>
        <taxon>Cerambycidae</taxon>
        <taxon>Lepturinae</taxon>
        <taxon>Rhagiini</taxon>
        <taxon>Rhamnusium</taxon>
    </lineage>
</organism>
<proteinExistence type="predicted"/>